<dbReference type="PANTHER" id="PTHR30070">
    <property type="entry name" value="HEME EXPORTER PROTEIN B"/>
    <property type="match status" value="1"/>
</dbReference>
<protein>
    <recommendedName>
        <fullName evidence="4 12">Heme exporter protein B</fullName>
    </recommendedName>
</protein>
<keyword evidence="15" id="KW-1185">Reference proteome</keyword>
<evidence type="ECO:0000256" key="13">
    <source>
        <dbReference type="SAM" id="Phobius"/>
    </source>
</evidence>
<gene>
    <name evidence="14" type="ORF">O99_00039</name>
</gene>
<evidence type="ECO:0000256" key="5">
    <source>
        <dbReference type="ARBA" id="ARBA00022448"/>
    </source>
</evidence>
<evidence type="ECO:0000256" key="3">
    <source>
        <dbReference type="ARBA" id="ARBA00010544"/>
    </source>
</evidence>
<evidence type="ECO:0000256" key="9">
    <source>
        <dbReference type="ARBA" id="ARBA00022748"/>
    </source>
</evidence>
<evidence type="ECO:0000313" key="15">
    <source>
        <dbReference type="Proteomes" id="UP000027336"/>
    </source>
</evidence>
<feature type="transmembrane region" description="Helical" evidence="13">
    <location>
        <begin position="12"/>
        <end position="35"/>
    </location>
</feature>
<feature type="transmembrane region" description="Helical" evidence="13">
    <location>
        <begin position="188"/>
        <end position="216"/>
    </location>
</feature>
<sequence length="221" mass="24156">MKALFWRDLKLILLSQTSLLTGPLFFIAIIIITPFTLGTDSNTLSRIGPGILWLSALLAGLLNLNKLFQTDCDDGNLDQLILFGQRKNLTLIVFIKCLAHWAGTMLPLIFITPIAAFMLHLDTLITFTTILTLLCGTPAFIFIGAIGAALATSLSHNTMLIFIIILPWTIPILIFGVTAAIAPITSKVFFLPALAFLSAFSLFFGLFSSFVTAITLKYLSE</sequence>
<proteinExistence type="inferred from homology"/>
<evidence type="ECO:0000256" key="11">
    <source>
        <dbReference type="ARBA" id="ARBA00023136"/>
    </source>
</evidence>
<dbReference type="InterPro" id="IPR003544">
    <property type="entry name" value="Cyt_c_biogenesis_CcmB"/>
</dbReference>
<dbReference type="PANTHER" id="PTHR30070:SF1">
    <property type="entry name" value="CYTOCHROME C BIOGENESIS B-RELATED"/>
    <property type="match status" value="1"/>
</dbReference>
<dbReference type="PRINTS" id="PR01414">
    <property type="entry name" value="CCMBBIOGNSIS"/>
</dbReference>
<keyword evidence="7 12" id="KW-0997">Cell inner membrane</keyword>
<dbReference type="eggNOG" id="COG2386">
    <property type="taxonomic scope" value="Bacteria"/>
</dbReference>
<evidence type="ECO:0000313" key="14">
    <source>
        <dbReference type="EMBL" id="KEC57391.1"/>
    </source>
</evidence>
<keyword evidence="5 12" id="KW-0813">Transport</keyword>
<evidence type="ECO:0000256" key="7">
    <source>
        <dbReference type="ARBA" id="ARBA00022519"/>
    </source>
</evidence>
<keyword evidence="6 12" id="KW-1003">Cell membrane</keyword>
<dbReference type="PIRSF" id="PIRSF002764">
    <property type="entry name" value="CcmB"/>
    <property type="match status" value="1"/>
</dbReference>
<comment type="subcellular location">
    <subcellularLocation>
        <location evidence="2">Cell inner membrane</location>
        <topology evidence="2">Multi-pass membrane protein</topology>
    </subcellularLocation>
</comment>
<dbReference type="NCBIfam" id="TIGR01190">
    <property type="entry name" value="ccmB"/>
    <property type="match status" value="1"/>
</dbReference>
<name>A0A067WEL8_9HYPH</name>
<feature type="transmembrane region" description="Helical" evidence="13">
    <location>
        <begin position="160"/>
        <end position="182"/>
    </location>
</feature>
<keyword evidence="9 12" id="KW-0201">Cytochrome c-type biogenesis</keyword>
<keyword evidence="10 13" id="KW-1133">Transmembrane helix</keyword>
<feature type="transmembrane region" description="Helical" evidence="13">
    <location>
        <begin position="47"/>
        <end position="68"/>
    </location>
</feature>
<dbReference type="AlphaFoldDB" id="A0A067WEL8"/>
<comment type="function">
    <text evidence="1 12">Required for the export of heme to the periplasm for the biogenesis of c-type cytochromes.</text>
</comment>
<evidence type="ECO:0000256" key="1">
    <source>
        <dbReference type="ARBA" id="ARBA00002442"/>
    </source>
</evidence>
<organism evidence="14 15">
    <name type="scientific">Bartonella rochalimae ATCC BAA-1498</name>
    <dbReference type="NCBI Taxonomy" id="685782"/>
    <lineage>
        <taxon>Bacteria</taxon>
        <taxon>Pseudomonadati</taxon>
        <taxon>Pseudomonadota</taxon>
        <taxon>Alphaproteobacteria</taxon>
        <taxon>Hyphomicrobiales</taxon>
        <taxon>Bartonellaceae</taxon>
        <taxon>Bartonella</taxon>
    </lineage>
</organism>
<dbReference type="InterPro" id="IPR026031">
    <property type="entry name" value="Cyt_c_CcmB_bac"/>
</dbReference>
<evidence type="ECO:0000256" key="10">
    <source>
        <dbReference type="ARBA" id="ARBA00022989"/>
    </source>
</evidence>
<dbReference type="GO" id="GO:0017004">
    <property type="term" value="P:cytochrome complex assembly"/>
    <property type="evidence" value="ECO:0007669"/>
    <property type="project" value="UniProtKB-KW"/>
</dbReference>
<dbReference type="Pfam" id="PF03379">
    <property type="entry name" value="CcmB"/>
    <property type="match status" value="1"/>
</dbReference>
<dbReference type="OrthoDB" id="9812915at2"/>
<reference evidence="14 15" key="1">
    <citation type="submission" date="2012-04" db="EMBL/GenBank/DDBJ databases">
        <title>The Genome Sequence of Bartonella rochalimae BMGH.</title>
        <authorList>
            <consortium name="The Broad Institute Genome Sequencing Platform"/>
            <consortium name="The Broad Institute Genome Sequencing Center for Infectious Disease"/>
            <person name="Feldgarden M."/>
            <person name="Kirby J."/>
            <person name="Kosoy M."/>
            <person name="Birtles R."/>
            <person name="Probert W.S."/>
            <person name="Chiaraviglio L."/>
            <person name="Walker B."/>
            <person name="Young S.K."/>
            <person name="Zeng Q."/>
            <person name="Gargeya S."/>
            <person name="Fitzgerald M."/>
            <person name="Haas B."/>
            <person name="Abouelleil A."/>
            <person name="Alvarado L."/>
            <person name="Arachchi H.M."/>
            <person name="Berlin A.M."/>
            <person name="Chapman S.B."/>
            <person name="Goldberg J."/>
            <person name="Griggs A."/>
            <person name="Gujja S."/>
            <person name="Hansen M."/>
            <person name="Howarth C."/>
            <person name="Imamovic A."/>
            <person name="Larimer J."/>
            <person name="McCowen C."/>
            <person name="Montmayeur A."/>
            <person name="Murphy C."/>
            <person name="Neiman D."/>
            <person name="Pearson M."/>
            <person name="Priest M."/>
            <person name="Roberts A."/>
            <person name="Saif S."/>
            <person name="Shea T."/>
            <person name="Sisk P."/>
            <person name="Sykes S."/>
            <person name="Wortman J."/>
            <person name="Nusbaum C."/>
            <person name="Birren B."/>
        </authorList>
    </citation>
    <scope>NUCLEOTIDE SEQUENCE [LARGE SCALE GENOMIC DNA]</scope>
    <source>
        <strain evidence="14 15">ATCC BAA-1498</strain>
    </source>
</reference>
<dbReference type="EMBL" id="AHPK01000001">
    <property type="protein sequence ID" value="KEC57391.1"/>
    <property type="molecule type" value="Genomic_DNA"/>
</dbReference>
<keyword evidence="8 13" id="KW-0812">Transmembrane</keyword>
<dbReference type="GO" id="GO:0005886">
    <property type="term" value="C:plasma membrane"/>
    <property type="evidence" value="ECO:0007669"/>
    <property type="project" value="UniProtKB-SubCell"/>
</dbReference>
<feature type="transmembrane region" description="Helical" evidence="13">
    <location>
        <begin position="124"/>
        <end position="148"/>
    </location>
</feature>
<dbReference type="GO" id="GO:0015232">
    <property type="term" value="F:heme transmembrane transporter activity"/>
    <property type="evidence" value="ECO:0007669"/>
    <property type="project" value="InterPro"/>
</dbReference>
<dbReference type="RefSeq" id="WP_035005526.1">
    <property type="nucleotide sequence ID" value="NZ_KL407337.1"/>
</dbReference>
<keyword evidence="11 12" id="KW-0472">Membrane</keyword>
<evidence type="ECO:0000256" key="6">
    <source>
        <dbReference type="ARBA" id="ARBA00022475"/>
    </source>
</evidence>
<comment type="caution">
    <text evidence="14">The sequence shown here is derived from an EMBL/GenBank/DDBJ whole genome shotgun (WGS) entry which is preliminary data.</text>
</comment>
<dbReference type="Proteomes" id="UP000027336">
    <property type="component" value="Unassembled WGS sequence"/>
</dbReference>
<comment type="similarity">
    <text evidence="3 12">Belongs to the CcmB/CycW/HelB family.</text>
</comment>
<dbReference type="PATRIC" id="fig|685782.3.peg.39"/>
<dbReference type="GO" id="GO:1903607">
    <property type="term" value="P:cytochrome c biosynthetic process"/>
    <property type="evidence" value="ECO:0007669"/>
    <property type="project" value="TreeGrafter"/>
</dbReference>
<dbReference type="HOGENOM" id="CLU_079069_1_0_5"/>
<evidence type="ECO:0000256" key="8">
    <source>
        <dbReference type="ARBA" id="ARBA00022692"/>
    </source>
</evidence>
<feature type="transmembrane region" description="Helical" evidence="13">
    <location>
        <begin position="89"/>
        <end position="118"/>
    </location>
</feature>
<evidence type="ECO:0000256" key="2">
    <source>
        <dbReference type="ARBA" id="ARBA00004429"/>
    </source>
</evidence>
<evidence type="ECO:0000256" key="12">
    <source>
        <dbReference type="PIRNR" id="PIRNR002764"/>
    </source>
</evidence>
<evidence type="ECO:0000256" key="4">
    <source>
        <dbReference type="ARBA" id="ARBA00016452"/>
    </source>
</evidence>
<accession>A0A067WEL8</accession>